<dbReference type="InterPro" id="IPR050744">
    <property type="entry name" value="AI-2_Isomerase_LsrG"/>
</dbReference>
<dbReference type="InterPro" id="IPR007138">
    <property type="entry name" value="ABM_dom"/>
</dbReference>
<dbReference type="RefSeq" id="WP_165108122.1">
    <property type="nucleotide sequence ID" value="NZ_JAAKYA010000072.1"/>
</dbReference>
<gene>
    <name evidence="2" type="ORF">G4L39_10720</name>
</gene>
<dbReference type="GO" id="GO:0004497">
    <property type="term" value="F:monooxygenase activity"/>
    <property type="evidence" value="ECO:0007669"/>
    <property type="project" value="UniProtKB-KW"/>
</dbReference>
<dbReference type="GO" id="GO:0005829">
    <property type="term" value="C:cytosol"/>
    <property type="evidence" value="ECO:0007669"/>
    <property type="project" value="TreeGrafter"/>
</dbReference>
<reference evidence="2 3" key="1">
    <citation type="submission" date="2020-02" db="EMBL/GenBank/DDBJ databases">
        <title>Draft genome sequence of Limisphaera ngatamarikiensis NGM72.4T, a thermophilic Verrucomicrobia grouped in subdivision 3.</title>
        <authorList>
            <person name="Carere C.R."/>
            <person name="Steen J."/>
            <person name="Hugenholtz P."/>
            <person name="Stott M.B."/>
        </authorList>
    </citation>
    <scope>NUCLEOTIDE SEQUENCE [LARGE SCALE GENOMIC DNA]</scope>
    <source>
        <strain evidence="2 3">NGM72.4</strain>
    </source>
</reference>
<accession>A0A6M1RWN6</accession>
<proteinExistence type="predicted"/>
<evidence type="ECO:0000313" key="2">
    <source>
        <dbReference type="EMBL" id="NGO39861.1"/>
    </source>
</evidence>
<evidence type="ECO:0000313" key="3">
    <source>
        <dbReference type="Proteomes" id="UP000477311"/>
    </source>
</evidence>
<dbReference type="EMBL" id="JAAKYA010000072">
    <property type="protein sequence ID" value="NGO39861.1"/>
    <property type="molecule type" value="Genomic_DNA"/>
</dbReference>
<dbReference type="PANTHER" id="PTHR33336">
    <property type="entry name" value="QUINOL MONOOXYGENASE YGIN-RELATED"/>
    <property type="match status" value="1"/>
</dbReference>
<organism evidence="2 3">
    <name type="scientific">Limisphaera ngatamarikiensis</name>
    <dbReference type="NCBI Taxonomy" id="1324935"/>
    <lineage>
        <taxon>Bacteria</taxon>
        <taxon>Pseudomonadati</taxon>
        <taxon>Verrucomicrobiota</taxon>
        <taxon>Verrucomicrobiia</taxon>
        <taxon>Limisphaerales</taxon>
        <taxon>Limisphaeraceae</taxon>
        <taxon>Limisphaera</taxon>
    </lineage>
</organism>
<dbReference type="InterPro" id="IPR011008">
    <property type="entry name" value="Dimeric_a/b-barrel"/>
</dbReference>
<dbReference type="SUPFAM" id="SSF54909">
    <property type="entry name" value="Dimeric alpha+beta barrel"/>
    <property type="match status" value="1"/>
</dbReference>
<dbReference type="Gene3D" id="3.30.70.100">
    <property type="match status" value="1"/>
</dbReference>
<keyword evidence="3" id="KW-1185">Reference proteome</keyword>
<protein>
    <submittedName>
        <fullName evidence="2">Antibiotic biosynthesis monooxygenase</fullName>
    </submittedName>
</protein>
<dbReference type="Proteomes" id="UP000477311">
    <property type="component" value="Unassembled WGS sequence"/>
</dbReference>
<dbReference type="AlphaFoldDB" id="A0A6M1RWN6"/>
<dbReference type="PANTHER" id="PTHR33336:SF1">
    <property type="entry name" value="(4S)-4-HYDROXY-5-PHOSPHONOOXYPENTANE-2,3-DIONE ISOMERASE"/>
    <property type="match status" value="1"/>
</dbReference>
<name>A0A6M1RWN6_9BACT</name>
<sequence>MQIVHVHVQVKPGCEGPFLEATRRNARESRKEPGVVQFDVLQQEDDPTRFVLVEVYRTPEAVAAHKATPHYALWRDTVAPMMAVPRQGIRYRDCLCDETRAEPTAQGSPTA</sequence>
<dbReference type="PROSITE" id="PS51725">
    <property type="entry name" value="ABM"/>
    <property type="match status" value="1"/>
</dbReference>
<evidence type="ECO:0000259" key="1">
    <source>
        <dbReference type="PROSITE" id="PS51725"/>
    </source>
</evidence>
<dbReference type="Pfam" id="PF03992">
    <property type="entry name" value="ABM"/>
    <property type="match status" value="1"/>
</dbReference>
<keyword evidence="2" id="KW-0560">Oxidoreductase</keyword>
<keyword evidence="2" id="KW-0503">Monooxygenase</keyword>
<feature type="domain" description="ABM" evidence="1">
    <location>
        <begin position="2"/>
        <end position="90"/>
    </location>
</feature>
<comment type="caution">
    <text evidence="2">The sequence shown here is derived from an EMBL/GenBank/DDBJ whole genome shotgun (WGS) entry which is preliminary data.</text>
</comment>